<evidence type="ECO:0000256" key="2">
    <source>
        <dbReference type="ARBA" id="ARBA00022729"/>
    </source>
</evidence>
<dbReference type="InterPro" id="IPR002509">
    <property type="entry name" value="NODB_dom"/>
</dbReference>
<dbReference type="EMBL" id="BJNV01000031">
    <property type="protein sequence ID" value="GEC95962.1"/>
    <property type="molecule type" value="Genomic_DNA"/>
</dbReference>
<reference evidence="4 5" key="1">
    <citation type="submission" date="2019-06" db="EMBL/GenBank/DDBJ databases">
        <title>Whole genome shotgun sequence of Zoogloea ramigera NBRC 15342.</title>
        <authorList>
            <person name="Hosoyama A."/>
            <person name="Uohara A."/>
            <person name="Ohji S."/>
            <person name="Ichikawa N."/>
        </authorList>
    </citation>
    <scope>NUCLEOTIDE SEQUENCE [LARGE SCALE GENOMIC DNA]</scope>
    <source>
        <strain evidence="4 5">NBRC 15342</strain>
    </source>
</reference>
<dbReference type="Pfam" id="PF01522">
    <property type="entry name" value="Polysacc_deac_1"/>
    <property type="match status" value="1"/>
</dbReference>
<keyword evidence="2" id="KW-0732">Signal</keyword>
<dbReference type="InterPro" id="IPR011330">
    <property type="entry name" value="Glyco_hydro/deAcase_b/a-brl"/>
</dbReference>
<sequence>MTRVHILMYHRVGQFPGRVKAHGALYCHLPRFKAQMTMFRLLGYTVVSLDDAAAGLRGDKPLPARPLVLTFDDAYVDFLDNAAPVLKAHGYPATVYAVSGLVGATSSWDAGVGPEPAPLMTAAQLREVQAMGFTIGSHSVSHPRLAQADDARIRAELTGSKAALEDMLGRPVDHFCYPYGSHDIRAVEAAAEAGYVTGTTCVRAAATPADDLLALPRKAVARGDDVFGVAWKLLAKNIAKHPQIRRA</sequence>
<dbReference type="PANTHER" id="PTHR34216:SF3">
    <property type="entry name" value="POLY-BETA-1,6-N-ACETYL-D-GLUCOSAMINE N-DEACETYLASE"/>
    <property type="match status" value="1"/>
</dbReference>
<dbReference type="Gene3D" id="3.20.20.370">
    <property type="entry name" value="Glycoside hydrolase/deacetylase"/>
    <property type="match status" value="1"/>
</dbReference>
<gene>
    <name evidence="4" type="ORF">ZRA01_20350</name>
</gene>
<dbReference type="CDD" id="cd10918">
    <property type="entry name" value="CE4_NodB_like_5s_6s"/>
    <property type="match status" value="1"/>
</dbReference>
<dbReference type="Proteomes" id="UP000318422">
    <property type="component" value="Unassembled WGS sequence"/>
</dbReference>
<dbReference type="OrthoDB" id="9814639at2"/>
<keyword evidence="5" id="KW-1185">Reference proteome</keyword>
<dbReference type="InterPro" id="IPR051398">
    <property type="entry name" value="Polysacch_Deacetylase"/>
</dbReference>
<proteinExistence type="predicted"/>
<comment type="subcellular location">
    <subcellularLocation>
        <location evidence="1">Secreted</location>
    </subcellularLocation>
</comment>
<protein>
    <submittedName>
        <fullName evidence="4">Polysaccharide deacetylase</fullName>
    </submittedName>
</protein>
<dbReference type="GO" id="GO:0005975">
    <property type="term" value="P:carbohydrate metabolic process"/>
    <property type="evidence" value="ECO:0007669"/>
    <property type="project" value="InterPro"/>
</dbReference>
<dbReference type="GO" id="GO:0005576">
    <property type="term" value="C:extracellular region"/>
    <property type="evidence" value="ECO:0007669"/>
    <property type="project" value="UniProtKB-SubCell"/>
</dbReference>
<accession>A0A4Y4CV29</accession>
<organism evidence="4 5">
    <name type="scientific">Zoogloea ramigera</name>
    <dbReference type="NCBI Taxonomy" id="350"/>
    <lineage>
        <taxon>Bacteria</taxon>
        <taxon>Pseudomonadati</taxon>
        <taxon>Pseudomonadota</taxon>
        <taxon>Betaproteobacteria</taxon>
        <taxon>Rhodocyclales</taxon>
        <taxon>Zoogloeaceae</taxon>
        <taxon>Zoogloea</taxon>
    </lineage>
</organism>
<name>A0A4Y4CV29_ZOORA</name>
<dbReference type="PANTHER" id="PTHR34216">
    <property type="match status" value="1"/>
</dbReference>
<evidence type="ECO:0000259" key="3">
    <source>
        <dbReference type="PROSITE" id="PS51677"/>
    </source>
</evidence>
<feature type="domain" description="NodB homology" evidence="3">
    <location>
        <begin position="65"/>
        <end position="247"/>
    </location>
</feature>
<dbReference type="AlphaFoldDB" id="A0A4Y4CV29"/>
<evidence type="ECO:0000313" key="4">
    <source>
        <dbReference type="EMBL" id="GEC95962.1"/>
    </source>
</evidence>
<evidence type="ECO:0000313" key="5">
    <source>
        <dbReference type="Proteomes" id="UP000318422"/>
    </source>
</evidence>
<comment type="caution">
    <text evidence="4">The sequence shown here is derived from an EMBL/GenBank/DDBJ whole genome shotgun (WGS) entry which is preliminary data.</text>
</comment>
<dbReference type="RefSeq" id="WP_141351822.1">
    <property type="nucleotide sequence ID" value="NZ_BJNV01000031.1"/>
</dbReference>
<dbReference type="GO" id="GO:0016810">
    <property type="term" value="F:hydrolase activity, acting on carbon-nitrogen (but not peptide) bonds"/>
    <property type="evidence" value="ECO:0007669"/>
    <property type="project" value="InterPro"/>
</dbReference>
<dbReference type="PROSITE" id="PS51677">
    <property type="entry name" value="NODB"/>
    <property type="match status" value="1"/>
</dbReference>
<evidence type="ECO:0000256" key="1">
    <source>
        <dbReference type="ARBA" id="ARBA00004613"/>
    </source>
</evidence>
<dbReference type="SUPFAM" id="SSF88713">
    <property type="entry name" value="Glycoside hydrolase/deacetylase"/>
    <property type="match status" value="1"/>
</dbReference>